<dbReference type="Proteomes" id="UP000324162">
    <property type="component" value="Unassembled WGS sequence"/>
</dbReference>
<name>A0AB73BGN7_9GAMM</name>
<protein>
    <recommendedName>
        <fullName evidence="4">Transposase</fullName>
    </recommendedName>
</protein>
<dbReference type="AlphaFoldDB" id="A0AB73BGN7"/>
<comment type="caution">
    <text evidence="2">The sequence shown here is derived from an EMBL/GenBank/DDBJ whole genome shotgun (WGS) entry which is preliminary data.</text>
</comment>
<dbReference type="EMBL" id="SEUK01000049">
    <property type="protein sequence ID" value="KAA1160226.1"/>
    <property type="molecule type" value="Genomic_DNA"/>
</dbReference>
<evidence type="ECO:0000313" key="2">
    <source>
        <dbReference type="EMBL" id="KAA1160226.1"/>
    </source>
</evidence>
<evidence type="ECO:0000313" key="3">
    <source>
        <dbReference type="Proteomes" id="UP000324162"/>
    </source>
</evidence>
<reference evidence="2 3" key="1">
    <citation type="submission" date="2019-01" db="EMBL/GenBank/DDBJ databases">
        <title>Genome sequences of marine Pseudoalteromonas species.</title>
        <authorList>
            <person name="Boraston A.B."/>
            <person name="Hehemann J.-H."/>
            <person name="Vickers C.J."/>
            <person name="Salama-Alber O."/>
            <person name="Abe K."/>
            <person name="Hettle A.J."/>
        </authorList>
    </citation>
    <scope>NUCLEOTIDE SEQUENCE [LARGE SCALE GENOMIC DNA]</scope>
    <source>
        <strain evidence="2 3">PS42</strain>
    </source>
</reference>
<proteinExistence type="predicted"/>
<organism evidence="2 3">
    <name type="scientific">Pseudoalteromonas fuliginea</name>
    <dbReference type="NCBI Taxonomy" id="1872678"/>
    <lineage>
        <taxon>Bacteria</taxon>
        <taxon>Pseudomonadati</taxon>
        <taxon>Pseudomonadota</taxon>
        <taxon>Gammaproteobacteria</taxon>
        <taxon>Alteromonadales</taxon>
        <taxon>Pseudoalteromonadaceae</taxon>
        <taxon>Pseudoalteromonas</taxon>
    </lineage>
</organism>
<feature type="coiled-coil region" evidence="1">
    <location>
        <begin position="89"/>
        <end position="116"/>
    </location>
</feature>
<keyword evidence="1" id="KW-0175">Coiled coil</keyword>
<accession>A0AB73BGN7</accession>
<evidence type="ECO:0008006" key="4">
    <source>
        <dbReference type="Google" id="ProtNLM"/>
    </source>
</evidence>
<evidence type="ECO:0000256" key="1">
    <source>
        <dbReference type="SAM" id="Coils"/>
    </source>
</evidence>
<gene>
    <name evidence="2" type="ORF">EU508_10820</name>
</gene>
<dbReference type="RefSeq" id="WP_149614348.1">
    <property type="nucleotide sequence ID" value="NZ_SEUK01000049.1"/>
</dbReference>
<sequence>MRTDNQSKRKNLESSLDELLKSSYENDNIEVVNGRINRTWIRESLGCGANWVSQNEHAIKVIAEYEKKLRANGLKINVKPSPGVKNHETKQLLQRVSKLEQRNAQLLEDNGRFKAKLYEYGWVDSDDELAAQGRLPW</sequence>